<gene>
    <name evidence="1" type="ORF">A9K55_000388</name>
</gene>
<dbReference type="OrthoDB" id="3354680at2759"/>
<dbReference type="EMBL" id="CP023328">
    <property type="protein sequence ID" value="ATY67082.1"/>
    <property type="molecule type" value="Genomic_DNA"/>
</dbReference>
<evidence type="ECO:0000313" key="1">
    <source>
        <dbReference type="EMBL" id="ATY67082.1"/>
    </source>
</evidence>
<organism evidence="1 2">
    <name type="scientific">Cordyceps militaris</name>
    <name type="common">Caterpillar fungus</name>
    <name type="synonym">Clavaria militaris</name>
    <dbReference type="NCBI Taxonomy" id="73501"/>
    <lineage>
        <taxon>Eukaryota</taxon>
        <taxon>Fungi</taxon>
        <taxon>Dikarya</taxon>
        <taxon>Ascomycota</taxon>
        <taxon>Pezizomycotina</taxon>
        <taxon>Sordariomycetes</taxon>
        <taxon>Hypocreomycetidae</taxon>
        <taxon>Hypocreales</taxon>
        <taxon>Cordycipitaceae</taxon>
        <taxon>Cordyceps</taxon>
    </lineage>
</organism>
<name>A0A2H4SVF3_CORMI</name>
<dbReference type="VEuPathDB" id="FungiDB:A9K55_000388"/>
<reference evidence="1 2" key="1">
    <citation type="journal article" date="2017" name="BMC Genomics">
        <title>Chromosome level assembly and secondary metabolite potential of the parasitic fungus Cordyceps militaris.</title>
        <authorList>
            <person name="Kramer G.J."/>
            <person name="Nodwell J.R."/>
        </authorList>
    </citation>
    <scope>NUCLEOTIDE SEQUENCE [LARGE SCALE GENOMIC DNA]</scope>
    <source>
        <strain evidence="1 2">ATCC 34164</strain>
    </source>
</reference>
<proteinExistence type="predicted"/>
<dbReference type="AlphaFoldDB" id="A0A2H4SVF3"/>
<dbReference type="Proteomes" id="UP000323067">
    <property type="component" value="Chromosome i"/>
</dbReference>
<dbReference type="VEuPathDB" id="FungiDB:CCM_09220"/>
<protein>
    <submittedName>
        <fullName evidence="1">Uncharacterized protein</fullName>
    </submittedName>
</protein>
<evidence type="ECO:0000313" key="2">
    <source>
        <dbReference type="Proteomes" id="UP000323067"/>
    </source>
</evidence>
<accession>A0A2H4SVF3</accession>
<sequence>MTFTSHTAWRFASTLAKGTALVATSIYITQTTLRIAASSKLGIADEVGGPPSFTESPTIRNHVNPHDRSSRVVDTHAVTLDVPLRKHVSDEMILARATKSFFHGWVFSLEARALRLIRLQDSVYTKLASTTVPAHVWDAAELSDSALPELHTVLFGVFRLADVHLADVAGSGSNAAESHADFLFGSDGSQFAGCHRLSVERLQVDAAGETQKVKVQLQCYACNPQSDDRGSRLLYAFHRFYATALFRETAGEVHRWLHSE</sequence>